<reference evidence="4" key="1">
    <citation type="submission" date="2013-07" db="EMBL/GenBank/DDBJ databases">
        <title>The genome of Eucalyptus grandis.</title>
        <authorList>
            <person name="Schmutz J."/>
            <person name="Hayes R."/>
            <person name="Myburg A."/>
            <person name="Tuskan G."/>
            <person name="Grattapaglia D."/>
            <person name="Rokhsar D.S."/>
        </authorList>
    </citation>
    <scope>NUCLEOTIDE SEQUENCE</scope>
    <source>
        <tissue evidence="4">Leaf extractions</tissue>
    </source>
</reference>
<organism evidence="4">
    <name type="scientific">Eucalyptus grandis</name>
    <name type="common">Flooded gum</name>
    <dbReference type="NCBI Taxonomy" id="71139"/>
    <lineage>
        <taxon>Eukaryota</taxon>
        <taxon>Viridiplantae</taxon>
        <taxon>Streptophyta</taxon>
        <taxon>Embryophyta</taxon>
        <taxon>Tracheophyta</taxon>
        <taxon>Spermatophyta</taxon>
        <taxon>Magnoliopsida</taxon>
        <taxon>eudicotyledons</taxon>
        <taxon>Gunneridae</taxon>
        <taxon>Pentapetalae</taxon>
        <taxon>rosids</taxon>
        <taxon>malvids</taxon>
        <taxon>Myrtales</taxon>
        <taxon>Myrtaceae</taxon>
        <taxon>Myrtoideae</taxon>
        <taxon>Eucalypteae</taxon>
        <taxon>Eucalyptus</taxon>
    </lineage>
</organism>
<dbReference type="PANTHER" id="PTHR31965:SF1">
    <property type="entry name" value="TRANSMEMBRANE PROTEIN 42"/>
    <property type="match status" value="1"/>
</dbReference>
<dbReference type="SUPFAM" id="SSF103481">
    <property type="entry name" value="Multidrug resistance efflux transporter EmrE"/>
    <property type="match status" value="1"/>
</dbReference>
<dbReference type="Gramene" id="KCW58353">
    <property type="protein sequence ID" value="KCW58353"/>
    <property type="gene ID" value="EUGRSUZ_H01037"/>
</dbReference>
<accession>A0A059AWV6</accession>
<evidence type="ECO:0000256" key="3">
    <source>
        <dbReference type="SAM" id="Phobius"/>
    </source>
</evidence>
<dbReference type="InterPro" id="IPR039632">
    <property type="entry name" value="TMEM42"/>
</dbReference>
<dbReference type="Gene3D" id="1.10.3730.20">
    <property type="match status" value="1"/>
</dbReference>
<keyword evidence="3" id="KW-0472">Membrane</keyword>
<feature type="compositionally biased region" description="Pro residues" evidence="2">
    <location>
        <begin position="56"/>
        <end position="72"/>
    </location>
</feature>
<name>A0A059AWV6_EUCGR</name>
<feature type="region of interest" description="Disordered" evidence="2">
    <location>
        <begin position="48"/>
        <end position="74"/>
    </location>
</feature>
<sequence>MGAKTRGNRKKQEKELSPGKFSDPLQTVHRLPFCNRSRRPARLRWRFASEEATRGPSPPDSWPLSPPSPPSSSPLRSLNIVLPYCSMWGCYVNSLKSLSSLQATVTNFATNFLTSGLAGFFLFDESLRYQWFAGALFIVIGVLILSKSSIEKKTRVD</sequence>
<protein>
    <recommendedName>
        <fullName evidence="5">EamA domain-containing protein</fullName>
    </recommendedName>
</protein>
<dbReference type="AlphaFoldDB" id="A0A059AWV6"/>
<comment type="subcellular location">
    <subcellularLocation>
        <location evidence="1">Membrane</location>
        <topology evidence="1">Multi-pass membrane protein</topology>
    </subcellularLocation>
</comment>
<evidence type="ECO:0008006" key="5">
    <source>
        <dbReference type="Google" id="ProtNLM"/>
    </source>
</evidence>
<evidence type="ECO:0000256" key="1">
    <source>
        <dbReference type="ARBA" id="ARBA00004141"/>
    </source>
</evidence>
<dbReference type="InterPro" id="IPR037185">
    <property type="entry name" value="EmrE-like"/>
</dbReference>
<proteinExistence type="predicted"/>
<feature type="transmembrane region" description="Helical" evidence="3">
    <location>
        <begin position="129"/>
        <end position="146"/>
    </location>
</feature>
<gene>
    <name evidence="4" type="ORF">EUGRSUZ_H01037</name>
</gene>
<keyword evidence="3" id="KW-0812">Transmembrane</keyword>
<evidence type="ECO:0000313" key="4">
    <source>
        <dbReference type="EMBL" id="KCW58353.1"/>
    </source>
</evidence>
<evidence type="ECO:0000256" key="2">
    <source>
        <dbReference type="SAM" id="MobiDB-lite"/>
    </source>
</evidence>
<dbReference type="EMBL" id="KK198760">
    <property type="protein sequence ID" value="KCW58353.1"/>
    <property type="molecule type" value="Genomic_DNA"/>
</dbReference>
<feature type="transmembrane region" description="Helical" evidence="3">
    <location>
        <begin position="105"/>
        <end position="123"/>
    </location>
</feature>
<dbReference type="PANTHER" id="PTHR31965">
    <property type="entry name" value="TRANSMEMBRANE PROTEIN 42"/>
    <property type="match status" value="1"/>
</dbReference>
<keyword evidence="3" id="KW-1133">Transmembrane helix</keyword>
<dbReference type="InParanoid" id="A0A059AWV6"/>
<feature type="region of interest" description="Disordered" evidence="2">
    <location>
        <begin position="1"/>
        <end position="28"/>
    </location>
</feature>